<evidence type="ECO:0000313" key="1">
    <source>
        <dbReference type="EMBL" id="MFC6957378.1"/>
    </source>
</evidence>
<proteinExistence type="predicted"/>
<dbReference type="RefSeq" id="WP_382348864.1">
    <property type="nucleotide sequence ID" value="NZ_JBHMBP010000002.1"/>
</dbReference>
<evidence type="ECO:0008006" key="3">
    <source>
        <dbReference type="Google" id="ProtNLM"/>
    </source>
</evidence>
<accession>A0ABW2D733</accession>
<dbReference type="Proteomes" id="UP001596470">
    <property type="component" value="Unassembled WGS sequence"/>
</dbReference>
<sequence length="275" mass="29464">MNRLAAGDYTVDVDPVGARIASIRHAPTGTEFLLTVPWGGEDWSGAYQSANSNEEWHRRYAGGWHTLVPNAGDARTLDGIAHPFHGEAAWRRWQSVGADAASCELAVVLRTAPLTVRRRVEATGAGVRVTQTVANHGAADAAFTWVEHPAFGPALIGPDAVVTIGGDRVDARFDAHSGFQELRAKGRGTAAIRNGRTAAVLAWDPEPFPYLYVWQEHRANTGFPWWGAADTIALEPASRPYEHDGGPLGPLVLAPGASMTAVFDLTCTVDPKEPS</sequence>
<dbReference type="InterPro" id="IPR011013">
    <property type="entry name" value="Gal_mutarotase_sf_dom"/>
</dbReference>
<dbReference type="EMBL" id="JBHSYS010000002">
    <property type="protein sequence ID" value="MFC6957378.1"/>
    <property type="molecule type" value="Genomic_DNA"/>
</dbReference>
<name>A0ABW2D733_9ACTN</name>
<dbReference type="Gene3D" id="2.70.98.10">
    <property type="match status" value="1"/>
</dbReference>
<evidence type="ECO:0000313" key="2">
    <source>
        <dbReference type="Proteomes" id="UP001596470"/>
    </source>
</evidence>
<gene>
    <name evidence="1" type="ORF">ACFQS3_09240</name>
</gene>
<comment type="caution">
    <text evidence="1">The sequence shown here is derived from an EMBL/GenBank/DDBJ whole genome shotgun (WGS) entry which is preliminary data.</text>
</comment>
<keyword evidence="2" id="KW-1185">Reference proteome</keyword>
<dbReference type="InterPro" id="IPR014718">
    <property type="entry name" value="GH-type_carb-bd"/>
</dbReference>
<dbReference type="SUPFAM" id="SSF74650">
    <property type="entry name" value="Galactose mutarotase-like"/>
    <property type="match status" value="1"/>
</dbReference>
<reference evidence="2" key="1">
    <citation type="journal article" date="2019" name="Int. J. Syst. Evol. Microbiol.">
        <title>The Global Catalogue of Microorganisms (GCM) 10K type strain sequencing project: providing services to taxonomists for standard genome sequencing and annotation.</title>
        <authorList>
            <consortium name="The Broad Institute Genomics Platform"/>
            <consortium name="The Broad Institute Genome Sequencing Center for Infectious Disease"/>
            <person name="Wu L."/>
            <person name="Ma J."/>
        </authorList>
    </citation>
    <scope>NUCLEOTIDE SEQUENCE [LARGE SCALE GENOMIC DNA]</scope>
    <source>
        <strain evidence="2">KACC 12634</strain>
    </source>
</reference>
<protein>
    <recommendedName>
        <fullName evidence="3">Galactose mutarotase</fullName>
    </recommendedName>
</protein>
<organism evidence="1 2">
    <name type="scientific">Glycomyces mayteni</name>
    <dbReference type="NCBI Taxonomy" id="543887"/>
    <lineage>
        <taxon>Bacteria</taxon>
        <taxon>Bacillati</taxon>
        <taxon>Actinomycetota</taxon>
        <taxon>Actinomycetes</taxon>
        <taxon>Glycomycetales</taxon>
        <taxon>Glycomycetaceae</taxon>
        <taxon>Glycomyces</taxon>
    </lineage>
</organism>